<name>A0A918N7N2_9GAMM</name>
<organism evidence="1 2">
    <name type="scientific">Saccharospirillum salsuginis</name>
    <dbReference type="NCBI Taxonomy" id="418750"/>
    <lineage>
        <taxon>Bacteria</taxon>
        <taxon>Pseudomonadati</taxon>
        <taxon>Pseudomonadota</taxon>
        <taxon>Gammaproteobacteria</taxon>
        <taxon>Oceanospirillales</taxon>
        <taxon>Saccharospirillaceae</taxon>
        <taxon>Saccharospirillum</taxon>
    </lineage>
</organism>
<reference evidence="1" key="1">
    <citation type="journal article" date="2014" name="Int. J. Syst. Evol. Microbiol.">
        <title>Complete genome sequence of Corynebacterium casei LMG S-19264T (=DSM 44701T), isolated from a smear-ripened cheese.</title>
        <authorList>
            <consortium name="US DOE Joint Genome Institute (JGI-PGF)"/>
            <person name="Walter F."/>
            <person name="Albersmeier A."/>
            <person name="Kalinowski J."/>
            <person name="Ruckert C."/>
        </authorList>
    </citation>
    <scope>NUCLEOTIDE SEQUENCE</scope>
    <source>
        <strain evidence="1">KCTC 22169</strain>
    </source>
</reference>
<proteinExistence type="predicted"/>
<accession>A0A918N7N2</accession>
<dbReference type="PROSITE" id="PS51257">
    <property type="entry name" value="PROKAR_LIPOPROTEIN"/>
    <property type="match status" value="1"/>
</dbReference>
<gene>
    <name evidence="1" type="ORF">GCM10007392_08540</name>
</gene>
<dbReference type="AlphaFoldDB" id="A0A918N7N2"/>
<sequence length="408" mass="44038">MNRFIQPAVRWLLIGTLPMLLIACHSSQPGAQACAHEVSRSMDTGQWQQALEQIDSPECRRGMSQEGRALNRAAAYIGRAGYELTDLIEVVLSEPLPDEDNPDLRFIRRLGSLGVSPGALRDLDLSLLSHQSVVSKNNGDGASLLQQACLPGNIDQLSDTEKDACFLAGLFAPARFAKALTLMLGQEAPAWQDDDALTCETDLNNSGVIDGAQVTACALTAIGEDNSTGDVCVPGSSVTGEVRWERLTDVSEVQFEIDGQVFGALSPVRVIIEPGPACTGRESRVRYRFIVPGSDPSMAVTDGYCRRDVRDRCSAAAPGSGCWPCPIPRADGTDLLTLSNTLLSPLNREAELMLFVLPNVESDRVAQRLESTRQSLCEPAEGTPEACDLREDGATLVRQSALEAYFEQ</sequence>
<dbReference type="RefSeq" id="WP_189607258.1">
    <property type="nucleotide sequence ID" value="NZ_BMXR01000002.1"/>
</dbReference>
<comment type="caution">
    <text evidence="1">The sequence shown here is derived from an EMBL/GenBank/DDBJ whole genome shotgun (WGS) entry which is preliminary data.</text>
</comment>
<reference evidence="1" key="2">
    <citation type="submission" date="2020-09" db="EMBL/GenBank/DDBJ databases">
        <authorList>
            <person name="Sun Q."/>
            <person name="Kim S."/>
        </authorList>
    </citation>
    <scope>NUCLEOTIDE SEQUENCE</scope>
    <source>
        <strain evidence="1">KCTC 22169</strain>
    </source>
</reference>
<evidence type="ECO:0000313" key="1">
    <source>
        <dbReference type="EMBL" id="GGX44064.1"/>
    </source>
</evidence>
<keyword evidence="2" id="KW-1185">Reference proteome</keyword>
<dbReference type="EMBL" id="BMXR01000002">
    <property type="protein sequence ID" value="GGX44064.1"/>
    <property type="molecule type" value="Genomic_DNA"/>
</dbReference>
<protein>
    <submittedName>
        <fullName evidence="1">Uncharacterized protein</fullName>
    </submittedName>
</protein>
<evidence type="ECO:0000313" key="2">
    <source>
        <dbReference type="Proteomes" id="UP000626148"/>
    </source>
</evidence>
<dbReference type="Proteomes" id="UP000626148">
    <property type="component" value="Unassembled WGS sequence"/>
</dbReference>